<sequence>MNLRRLLDLALGHPHESEAVFNVWKYMFRRGSLKGNEDMALAITQLVMDPKLESYEQHVKVFLRYLALGVKVESQYTNEPLQEVTTLVDPKLTDVYGNPSIKRFGQAYRRALRNPAVQDYASLIDLENAETPEALAEALRRFLRRNHRAAIDNDWIDWIWPGDHDLEAVMALAQASVPLVRAAIESYALLWEPDRRKQSQSGKEETE</sequence>
<protein>
    <submittedName>
        <fullName evidence="1">Uncharacterized protein</fullName>
    </submittedName>
</protein>
<reference evidence="1" key="1">
    <citation type="journal article" date="2020" name="mSystems">
        <title>Genome- and Community-Level Interaction Insights into Carbon Utilization and Element Cycling Functions of Hydrothermarchaeota in Hydrothermal Sediment.</title>
        <authorList>
            <person name="Zhou Z."/>
            <person name="Liu Y."/>
            <person name="Xu W."/>
            <person name="Pan J."/>
            <person name="Luo Z.H."/>
            <person name="Li M."/>
        </authorList>
    </citation>
    <scope>NUCLEOTIDE SEQUENCE [LARGE SCALE GENOMIC DNA]</scope>
    <source>
        <strain evidence="1">SpSt-192</strain>
    </source>
</reference>
<accession>A0A7C3AMW9</accession>
<gene>
    <name evidence="1" type="ORF">ENP13_06405</name>
</gene>
<name>A0A7C3AMW9_9BACT</name>
<evidence type="ECO:0000313" key="1">
    <source>
        <dbReference type="EMBL" id="HEX70859.1"/>
    </source>
</evidence>
<comment type="caution">
    <text evidence="1">The sequence shown here is derived from an EMBL/GenBank/DDBJ whole genome shotgun (WGS) entry which is preliminary data.</text>
</comment>
<organism evidence="1">
    <name type="scientific">Thermorudis sp</name>
    <dbReference type="NCBI Taxonomy" id="1969470"/>
    <lineage>
        <taxon>Bacteria</taxon>
        <taxon>Pseudomonadati</taxon>
        <taxon>Thermomicrobiota</taxon>
        <taxon>Thermomicrobia</taxon>
        <taxon>Thermomicrobia incertae sedis</taxon>
        <taxon>Thermorudis</taxon>
    </lineage>
</organism>
<proteinExistence type="predicted"/>
<dbReference type="AlphaFoldDB" id="A0A7C3AMW9"/>
<dbReference type="EMBL" id="DSID01000481">
    <property type="protein sequence ID" value="HEX70859.1"/>
    <property type="molecule type" value="Genomic_DNA"/>
</dbReference>